<dbReference type="GO" id="GO:0005886">
    <property type="term" value="C:plasma membrane"/>
    <property type="evidence" value="ECO:0007669"/>
    <property type="project" value="InterPro"/>
</dbReference>
<dbReference type="GO" id="GO:0007156">
    <property type="term" value="P:homophilic cell adhesion via plasma membrane adhesion molecules"/>
    <property type="evidence" value="ECO:0007669"/>
    <property type="project" value="InterPro"/>
</dbReference>
<proteinExistence type="predicted"/>
<evidence type="ECO:0000256" key="8">
    <source>
        <dbReference type="PROSITE-ProRule" id="PRU00043"/>
    </source>
</evidence>
<feature type="signal peptide" evidence="10">
    <location>
        <begin position="1"/>
        <end position="16"/>
    </location>
</feature>
<evidence type="ECO:0000256" key="7">
    <source>
        <dbReference type="ARBA" id="ARBA00023136"/>
    </source>
</evidence>
<comment type="caution">
    <text evidence="12">The sequence shown here is derived from an EMBL/GenBank/DDBJ whole genome shotgun (WGS) entry which is preliminary data.</text>
</comment>
<dbReference type="InterPro" id="IPR050971">
    <property type="entry name" value="Cadherin-domain_protein"/>
</dbReference>
<keyword evidence="10" id="KW-0732">Signal</keyword>
<evidence type="ECO:0000256" key="3">
    <source>
        <dbReference type="ARBA" id="ARBA00022737"/>
    </source>
</evidence>
<comment type="subcellular location">
    <subcellularLocation>
        <location evidence="1">Membrane</location>
    </subcellularLocation>
</comment>
<evidence type="ECO:0000313" key="12">
    <source>
        <dbReference type="EMBL" id="CAI8004048.1"/>
    </source>
</evidence>
<dbReference type="PROSITE" id="PS50268">
    <property type="entry name" value="CADHERIN_2"/>
    <property type="match status" value="6"/>
</dbReference>
<keyword evidence="7 9" id="KW-0472">Membrane</keyword>
<gene>
    <name evidence="12" type="ORF">GBAR_LOCUS3822</name>
</gene>
<evidence type="ECO:0000256" key="5">
    <source>
        <dbReference type="ARBA" id="ARBA00022889"/>
    </source>
</evidence>
<name>A0AA35R4L9_GEOBA</name>
<dbReference type="CDD" id="cd11304">
    <property type="entry name" value="Cadherin_repeat"/>
    <property type="match status" value="6"/>
</dbReference>
<organism evidence="12 13">
    <name type="scientific">Geodia barretti</name>
    <name type="common">Barrett's horny sponge</name>
    <dbReference type="NCBI Taxonomy" id="519541"/>
    <lineage>
        <taxon>Eukaryota</taxon>
        <taxon>Metazoa</taxon>
        <taxon>Porifera</taxon>
        <taxon>Demospongiae</taxon>
        <taxon>Heteroscleromorpha</taxon>
        <taxon>Tetractinellida</taxon>
        <taxon>Astrophorina</taxon>
        <taxon>Geodiidae</taxon>
        <taxon>Geodia</taxon>
    </lineage>
</organism>
<dbReference type="PRINTS" id="PR00205">
    <property type="entry name" value="CADHERIN"/>
</dbReference>
<accession>A0AA35R4L9</accession>
<evidence type="ECO:0000256" key="1">
    <source>
        <dbReference type="ARBA" id="ARBA00004370"/>
    </source>
</evidence>
<dbReference type="PANTHER" id="PTHR24025:SF23">
    <property type="entry name" value="NEURAL-CADHERIN"/>
    <property type="match status" value="1"/>
</dbReference>
<dbReference type="InterPro" id="IPR015919">
    <property type="entry name" value="Cadherin-like_sf"/>
</dbReference>
<dbReference type="SMART" id="SM00112">
    <property type="entry name" value="CA"/>
    <property type="match status" value="6"/>
</dbReference>
<dbReference type="InterPro" id="IPR020894">
    <property type="entry name" value="Cadherin_CS"/>
</dbReference>
<dbReference type="PROSITE" id="PS00232">
    <property type="entry name" value="CADHERIN_1"/>
    <property type="match status" value="2"/>
</dbReference>
<protein>
    <submittedName>
        <fullName evidence="12">Protocadherin Fat 2</fullName>
    </submittedName>
</protein>
<feature type="domain" description="Cadherin" evidence="11">
    <location>
        <begin position="135"/>
        <end position="255"/>
    </location>
</feature>
<keyword evidence="5" id="KW-0130">Cell adhesion</keyword>
<dbReference type="AlphaFoldDB" id="A0AA35R4L9"/>
<dbReference type="InterPro" id="IPR002126">
    <property type="entry name" value="Cadherin-like_dom"/>
</dbReference>
<feature type="domain" description="Cadherin" evidence="11">
    <location>
        <begin position="256"/>
        <end position="364"/>
    </location>
</feature>
<dbReference type="PANTHER" id="PTHR24025">
    <property type="entry name" value="DESMOGLEIN FAMILY MEMBER"/>
    <property type="match status" value="1"/>
</dbReference>
<feature type="domain" description="Cadherin" evidence="11">
    <location>
        <begin position="596"/>
        <end position="692"/>
    </location>
</feature>
<evidence type="ECO:0000256" key="9">
    <source>
        <dbReference type="SAM" id="Phobius"/>
    </source>
</evidence>
<keyword evidence="2 9" id="KW-0812">Transmembrane</keyword>
<feature type="chain" id="PRO_5041359415" evidence="10">
    <location>
        <begin position="17"/>
        <end position="797"/>
    </location>
</feature>
<keyword evidence="4 8" id="KW-0106">Calcium</keyword>
<dbReference type="Pfam" id="PF00028">
    <property type="entry name" value="Cadherin"/>
    <property type="match status" value="2"/>
</dbReference>
<keyword evidence="13" id="KW-1185">Reference proteome</keyword>
<keyword evidence="6 9" id="KW-1133">Transmembrane helix</keyword>
<sequence>MSEMTCALMLLAVVAASLDSSLSSSEVHFSQSVYTVTVNETAPPDHPRPQSGFLTLTCTPNSSYTIHYPTSDLPFEIDPDTGELNATADIDYDSMEEGFELFTFNVSCINAFSNASALALVQVYVAPVNEFLPQIDPSLVLNITEATPSGSLLLSSLPGAKHRLLVQDRDRGPHGQLNFTLLTSLGDHFSFNPIHGNLTLVRAIDFESEPSMFTYVYHELPVKIRVCDRDTDIEACPIIHFPLFIIASDDNEPTFLNASYSATVNESIAVGSSLLTLECSDADVYIGVVRRITFLDPPPDVEQTFSLQRPGGPESVEVVLATELDFDQRNQTYQFQMVCEDFLHTATATVTIHILDVNDNAPKFSNPLHETVVVPDTIASGAVHSVRCTDQDSGENSDIVYEILPQHSLFAVDQTGRVLVNIPLLLPDFTLSQSHNLSIQCRDKGSPSLSSNKTLTLTISKTDSQPPQINISHTSVSVLENSSTGMPVLTFSVYDVDSEAVIIAIASQSLPGTFVVSPSAPYNHPNYPVLIVNGSLDREDRATHLIHLVAISVSTTAQPQNTSFSLNISVEDINDNVPKCREESTVSLSGGEFRSTTILSLSCSDADVGLNQRLAYSLTNTAPPLSNGQFTIDQISGELRLEGVVDKGEYCLTVRVSDMGTPPMTTDVGIQVKVVEVEKGEVASNESGLPLMLIIIIVVVGIVVLVSMVGGCGLCCCCWYISRKRKNKDYFVSGSIGLDGMTVIAAPTAVQGTGSIVSHRLVPLMEDVSTIGNDEVTVTFNQATETSDFPGQRLSEL</sequence>
<evidence type="ECO:0000313" key="13">
    <source>
        <dbReference type="Proteomes" id="UP001174909"/>
    </source>
</evidence>
<dbReference type="Proteomes" id="UP001174909">
    <property type="component" value="Unassembled WGS sequence"/>
</dbReference>
<reference evidence="12" key="1">
    <citation type="submission" date="2023-03" db="EMBL/GenBank/DDBJ databases">
        <authorList>
            <person name="Steffen K."/>
            <person name="Cardenas P."/>
        </authorList>
    </citation>
    <scope>NUCLEOTIDE SEQUENCE</scope>
</reference>
<dbReference type="EMBL" id="CASHTH010000550">
    <property type="protein sequence ID" value="CAI8004048.1"/>
    <property type="molecule type" value="Genomic_DNA"/>
</dbReference>
<evidence type="ECO:0000256" key="2">
    <source>
        <dbReference type="ARBA" id="ARBA00022692"/>
    </source>
</evidence>
<feature type="transmembrane region" description="Helical" evidence="9">
    <location>
        <begin position="691"/>
        <end position="721"/>
    </location>
</feature>
<dbReference type="GO" id="GO:0005911">
    <property type="term" value="C:cell-cell junction"/>
    <property type="evidence" value="ECO:0007669"/>
    <property type="project" value="TreeGrafter"/>
</dbReference>
<dbReference type="SUPFAM" id="SSF49313">
    <property type="entry name" value="Cadherin-like"/>
    <property type="match status" value="6"/>
</dbReference>
<evidence type="ECO:0000256" key="4">
    <source>
        <dbReference type="ARBA" id="ARBA00022837"/>
    </source>
</evidence>
<dbReference type="GO" id="GO:0005509">
    <property type="term" value="F:calcium ion binding"/>
    <property type="evidence" value="ECO:0007669"/>
    <property type="project" value="UniProtKB-UniRule"/>
</dbReference>
<evidence type="ECO:0000259" key="11">
    <source>
        <dbReference type="PROSITE" id="PS50268"/>
    </source>
</evidence>
<evidence type="ECO:0000256" key="6">
    <source>
        <dbReference type="ARBA" id="ARBA00022989"/>
    </source>
</evidence>
<keyword evidence="3" id="KW-0677">Repeat</keyword>
<feature type="domain" description="Cadherin" evidence="11">
    <location>
        <begin position="64"/>
        <end position="135"/>
    </location>
</feature>
<feature type="domain" description="Cadherin" evidence="11">
    <location>
        <begin position="365"/>
        <end position="469"/>
    </location>
</feature>
<dbReference type="Gene3D" id="2.60.40.60">
    <property type="entry name" value="Cadherins"/>
    <property type="match status" value="6"/>
</dbReference>
<evidence type="ECO:0000256" key="10">
    <source>
        <dbReference type="SAM" id="SignalP"/>
    </source>
</evidence>
<feature type="domain" description="Cadherin" evidence="11">
    <location>
        <begin position="470"/>
        <end position="580"/>
    </location>
</feature>